<dbReference type="RefSeq" id="WP_282539797.1">
    <property type="nucleotide sequence ID" value="NZ_JASCIS010000068.1"/>
</dbReference>
<accession>A0ABT6TAB6</accession>
<evidence type="ECO:0000256" key="1">
    <source>
        <dbReference type="ARBA" id="ARBA00022801"/>
    </source>
</evidence>
<feature type="region of interest" description="Disordered" evidence="2">
    <location>
        <begin position="1"/>
        <end position="49"/>
    </location>
</feature>
<dbReference type="EMBL" id="JASCIS010000068">
    <property type="protein sequence ID" value="MDI3423969.1"/>
    <property type="molecule type" value="Genomic_DNA"/>
</dbReference>
<dbReference type="Gene3D" id="2.40.260.10">
    <property type="entry name" value="Sortase"/>
    <property type="match status" value="1"/>
</dbReference>
<organism evidence="3 4">
    <name type="scientific">Streptomyces luteolus</name>
    <dbReference type="NCBI Taxonomy" id="3043615"/>
    <lineage>
        <taxon>Bacteria</taxon>
        <taxon>Bacillati</taxon>
        <taxon>Actinomycetota</taxon>
        <taxon>Actinomycetes</taxon>
        <taxon>Kitasatosporales</taxon>
        <taxon>Streptomycetaceae</taxon>
        <taxon>Streptomyces</taxon>
    </lineage>
</organism>
<protein>
    <submittedName>
        <fullName evidence="3">Class F sortase</fullName>
    </submittedName>
</protein>
<proteinExistence type="predicted"/>
<keyword evidence="4" id="KW-1185">Reference proteome</keyword>
<evidence type="ECO:0000313" key="4">
    <source>
        <dbReference type="Proteomes" id="UP001237105"/>
    </source>
</evidence>
<dbReference type="Proteomes" id="UP001237105">
    <property type="component" value="Unassembled WGS sequence"/>
</dbReference>
<keyword evidence="1" id="KW-0378">Hydrolase</keyword>
<evidence type="ECO:0000313" key="3">
    <source>
        <dbReference type="EMBL" id="MDI3423969.1"/>
    </source>
</evidence>
<dbReference type="CDD" id="cd05829">
    <property type="entry name" value="Sortase_F"/>
    <property type="match status" value="1"/>
</dbReference>
<dbReference type="Pfam" id="PF04203">
    <property type="entry name" value="Sortase"/>
    <property type="match status" value="1"/>
</dbReference>
<reference evidence="3 4" key="1">
    <citation type="submission" date="2023-05" db="EMBL/GenBank/DDBJ databases">
        <title>Draft genome sequence of Streptomyces sp. B-S-A12 isolated from a cave soil in Thailand.</title>
        <authorList>
            <person name="Chamroensaksri N."/>
            <person name="Muangham S."/>
        </authorList>
    </citation>
    <scope>NUCLEOTIDE SEQUENCE [LARGE SCALE GENOMIC DNA]</scope>
    <source>
        <strain evidence="3 4">B-S-A12</strain>
    </source>
</reference>
<comment type="caution">
    <text evidence="3">The sequence shown here is derived from an EMBL/GenBank/DDBJ whole genome shotgun (WGS) entry which is preliminary data.</text>
</comment>
<sequence length="113" mass="12289">MPGVADPQRSGRRDLGPEAGGAFAVPGAENARKAARLAPGDRVETSSGDGRWTRFRVTSVHQYRTPQFRARKVYEPAEDTQLRLIICTGPPDDDGRCTWNLVISAVRERPGGG</sequence>
<evidence type="ECO:0000256" key="2">
    <source>
        <dbReference type="SAM" id="MobiDB-lite"/>
    </source>
</evidence>
<dbReference type="InterPro" id="IPR023365">
    <property type="entry name" value="Sortase_dom-sf"/>
</dbReference>
<dbReference type="InterPro" id="IPR005754">
    <property type="entry name" value="Sortase"/>
</dbReference>
<dbReference type="InterPro" id="IPR042001">
    <property type="entry name" value="Sortase_F"/>
</dbReference>
<name>A0ABT6TAB6_9ACTN</name>
<gene>
    <name evidence="3" type="ORF">QIT00_36435</name>
</gene>